<organism evidence="2 3">
    <name type="scientific">Nezara viridula</name>
    <name type="common">Southern green stink bug</name>
    <name type="synonym">Cimex viridulus</name>
    <dbReference type="NCBI Taxonomy" id="85310"/>
    <lineage>
        <taxon>Eukaryota</taxon>
        <taxon>Metazoa</taxon>
        <taxon>Ecdysozoa</taxon>
        <taxon>Arthropoda</taxon>
        <taxon>Hexapoda</taxon>
        <taxon>Insecta</taxon>
        <taxon>Pterygota</taxon>
        <taxon>Neoptera</taxon>
        <taxon>Paraneoptera</taxon>
        <taxon>Hemiptera</taxon>
        <taxon>Heteroptera</taxon>
        <taxon>Panheteroptera</taxon>
        <taxon>Pentatomomorpha</taxon>
        <taxon>Pentatomoidea</taxon>
        <taxon>Pentatomidae</taxon>
        <taxon>Pentatominae</taxon>
        <taxon>Nezara</taxon>
    </lineage>
</organism>
<dbReference type="EMBL" id="OV725077">
    <property type="protein sequence ID" value="CAH1392455.1"/>
    <property type="molecule type" value="Genomic_DNA"/>
</dbReference>
<gene>
    <name evidence="2" type="ORF">NEZAVI_LOCUS3268</name>
</gene>
<name>A0A9P0E9J1_NEZVI</name>
<proteinExistence type="predicted"/>
<evidence type="ECO:0000256" key="1">
    <source>
        <dbReference type="SAM" id="MobiDB-lite"/>
    </source>
</evidence>
<reference evidence="2" key="1">
    <citation type="submission" date="2022-01" db="EMBL/GenBank/DDBJ databases">
        <authorList>
            <person name="King R."/>
        </authorList>
    </citation>
    <scope>NUCLEOTIDE SEQUENCE</scope>
</reference>
<keyword evidence="3" id="KW-1185">Reference proteome</keyword>
<feature type="region of interest" description="Disordered" evidence="1">
    <location>
        <begin position="61"/>
        <end position="102"/>
    </location>
</feature>
<evidence type="ECO:0000313" key="2">
    <source>
        <dbReference type="EMBL" id="CAH1392455.1"/>
    </source>
</evidence>
<accession>A0A9P0E9J1</accession>
<dbReference type="AlphaFoldDB" id="A0A9P0E9J1"/>
<protein>
    <submittedName>
        <fullName evidence="2">Uncharacterized protein</fullName>
    </submittedName>
</protein>
<sequence length="102" mass="11542">MACHRALPNLESLKQSLVRAVERFPQEVLHRADGERDGVQLRQPVLPGAERGELLRDLLPRARPHFHRTALPQPGHHRRGRPLSGLRPHHHPDAAPEGDRPV</sequence>
<feature type="compositionally biased region" description="Basic and acidic residues" evidence="1">
    <location>
        <begin position="91"/>
        <end position="102"/>
    </location>
</feature>
<dbReference type="Proteomes" id="UP001152798">
    <property type="component" value="Chromosome 1"/>
</dbReference>
<evidence type="ECO:0000313" key="3">
    <source>
        <dbReference type="Proteomes" id="UP001152798"/>
    </source>
</evidence>